<evidence type="ECO:0000313" key="2">
    <source>
        <dbReference type="EMBL" id="CAA7260898.1"/>
    </source>
</evidence>
<dbReference type="GO" id="GO:0006360">
    <property type="term" value="P:transcription by RNA polymerase I"/>
    <property type="evidence" value="ECO:0007669"/>
    <property type="project" value="InterPro"/>
</dbReference>
<dbReference type="Gene3D" id="6.20.250.70">
    <property type="match status" value="1"/>
</dbReference>
<reference evidence="2 3" key="1">
    <citation type="submission" date="2020-01" db="EMBL/GenBank/DDBJ databases">
        <authorList>
            <person name="Gupta K D."/>
        </authorList>
    </citation>
    <scope>NUCLEOTIDE SEQUENCE [LARGE SCALE GENOMIC DNA]</scope>
</reference>
<comment type="caution">
    <text evidence="2">The sequence shown here is derived from an EMBL/GenBank/DDBJ whole genome shotgun (WGS) entry which is preliminary data.</text>
</comment>
<evidence type="ECO:0000256" key="1">
    <source>
        <dbReference type="SAM" id="MobiDB-lite"/>
    </source>
</evidence>
<dbReference type="InterPro" id="IPR013240">
    <property type="entry name" value="DNA-dir_RNA_pol1_su_RPA34"/>
</dbReference>
<organism evidence="2 3">
    <name type="scientific">Cyclocybe aegerita</name>
    <name type="common">Black poplar mushroom</name>
    <name type="synonym">Agrocybe aegerita</name>
    <dbReference type="NCBI Taxonomy" id="1973307"/>
    <lineage>
        <taxon>Eukaryota</taxon>
        <taxon>Fungi</taxon>
        <taxon>Dikarya</taxon>
        <taxon>Basidiomycota</taxon>
        <taxon>Agaricomycotina</taxon>
        <taxon>Agaricomycetes</taxon>
        <taxon>Agaricomycetidae</taxon>
        <taxon>Agaricales</taxon>
        <taxon>Agaricineae</taxon>
        <taxon>Bolbitiaceae</taxon>
        <taxon>Cyclocybe</taxon>
    </lineage>
</organism>
<keyword evidence="3" id="KW-1185">Reference proteome</keyword>
<evidence type="ECO:0000313" key="3">
    <source>
        <dbReference type="Proteomes" id="UP000467700"/>
    </source>
</evidence>
<feature type="region of interest" description="Disordered" evidence="1">
    <location>
        <begin position="233"/>
        <end position="292"/>
    </location>
</feature>
<accession>A0A8S0WX12</accession>
<proteinExistence type="predicted"/>
<name>A0A8S0WX12_CYCAE</name>
<dbReference type="Pfam" id="PF08208">
    <property type="entry name" value="RNA_polI_A34"/>
    <property type="match status" value="1"/>
</dbReference>
<dbReference type="AlphaFoldDB" id="A0A8S0WX12"/>
<gene>
    <name evidence="2" type="ORF">AAE3_LOCUS3075</name>
</gene>
<dbReference type="Proteomes" id="UP000467700">
    <property type="component" value="Unassembled WGS sequence"/>
</dbReference>
<dbReference type="EMBL" id="CACVBS010000031">
    <property type="protein sequence ID" value="CAA7260898.1"/>
    <property type="molecule type" value="Genomic_DNA"/>
</dbReference>
<feature type="compositionally biased region" description="Basic residues" evidence="1">
    <location>
        <begin position="283"/>
        <end position="292"/>
    </location>
</feature>
<protein>
    <submittedName>
        <fullName evidence="2">Uncharacterized protein</fullName>
    </submittedName>
</protein>
<feature type="compositionally biased region" description="Low complexity" evidence="1">
    <location>
        <begin position="1"/>
        <end position="17"/>
    </location>
</feature>
<dbReference type="OrthoDB" id="76224at2759"/>
<feature type="region of interest" description="Disordered" evidence="1">
    <location>
        <begin position="1"/>
        <end position="54"/>
    </location>
</feature>
<sequence>MPSGSPTPSSSSSRSSATPPPAISPKKTSRDKGKSKATTSADHGKNEGVDLNWDYQPPAGAVLLNDKDEDAGEFDWDAVNNDDDIELWLIRVPEGIKPKHLANLEVDVPSSSKSSCIGTLQRKHAAFDFWSVGDDDSQPTGGEEIKSLSCLLPRKSKKGKLYPAPKPIAHRIVVAAQAIIPTPPTDAGATQYTNPPRHSYSKEVLKHKFMPTGSMVDVTSSHTEDVVMAEVEAISTSDQSSPKKRREQLATVEPEPDVEKNAKKSKGKKRKGDVADTSEMPAKKSKKSKSSS</sequence>